<evidence type="ECO:0000313" key="3">
    <source>
        <dbReference type="Proteomes" id="UP001054837"/>
    </source>
</evidence>
<name>A0AAV4R0A6_9ARAC</name>
<evidence type="ECO:0000313" key="2">
    <source>
        <dbReference type="EMBL" id="GIY13986.1"/>
    </source>
</evidence>
<sequence length="111" mass="12304">MCSFRTGVALELFGQKMAIFSRGVHKMEFNQYFSKAEKRTETPVARNSNVLQNGKLAPYFQPSPPPLIQFRDPLPPRDSVLFYTSSLIFGTSGKSGSEDGSTSGHSEKLKV</sequence>
<reference evidence="2 3" key="1">
    <citation type="submission" date="2021-06" db="EMBL/GenBank/DDBJ databases">
        <title>Caerostris darwini draft genome.</title>
        <authorList>
            <person name="Kono N."/>
            <person name="Arakawa K."/>
        </authorList>
    </citation>
    <scope>NUCLEOTIDE SEQUENCE [LARGE SCALE GENOMIC DNA]</scope>
</reference>
<dbReference type="AlphaFoldDB" id="A0AAV4R0A6"/>
<gene>
    <name evidence="2" type="ORF">CDAR_281531</name>
</gene>
<keyword evidence="3" id="KW-1185">Reference proteome</keyword>
<proteinExistence type="predicted"/>
<dbReference type="Proteomes" id="UP001054837">
    <property type="component" value="Unassembled WGS sequence"/>
</dbReference>
<evidence type="ECO:0000256" key="1">
    <source>
        <dbReference type="SAM" id="MobiDB-lite"/>
    </source>
</evidence>
<feature type="region of interest" description="Disordered" evidence="1">
    <location>
        <begin position="89"/>
        <end position="111"/>
    </location>
</feature>
<comment type="caution">
    <text evidence="2">The sequence shown here is derived from an EMBL/GenBank/DDBJ whole genome shotgun (WGS) entry which is preliminary data.</text>
</comment>
<accession>A0AAV4R0A6</accession>
<dbReference type="EMBL" id="BPLQ01005302">
    <property type="protein sequence ID" value="GIY13986.1"/>
    <property type="molecule type" value="Genomic_DNA"/>
</dbReference>
<protein>
    <submittedName>
        <fullName evidence="2">Uncharacterized protein</fullName>
    </submittedName>
</protein>
<organism evidence="2 3">
    <name type="scientific">Caerostris darwini</name>
    <dbReference type="NCBI Taxonomy" id="1538125"/>
    <lineage>
        <taxon>Eukaryota</taxon>
        <taxon>Metazoa</taxon>
        <taxon>Ecdysozoa</taxon>
        <taxon>Arthropoda</taxon>
        <taxon>Chelicerata</taxon>
        <taxon>Arachnida</taxon>
        <taxon>Araneae</taxon>
        <taxon>Araneomorphae</taxon>
        <taxon>Entelegynae</taxon>
        <taxon>Araneoidea</taxon>
        <taxon>Araneidae</taxon>
        <taxon>Caerostris</taxon>
    </lineage>
</organism>
<feature type="compositionally biased region" description="Polar residues" evidence="1">
    <location>
        <begin position="89"/>
        <end position="104"/>
    </location>
</feature>